<sequence>MKILFWVGVVSLVALLLSSLLLRQAATPAGYASPTYAWLLGYAMVFSLIALVGALLLGAARAIYSAFRSNEEEVG</sequence>
<evidence type="ECO:0000313" key="3">
    <source>
        <dbReference type="Proteomes" id="UP000194873"/>
    </source>
</evidence>
<keyword evidence="1" id="KW-0472">Membrane</keyword>
<reference evidence="2 3" key="1">
    <citation type="submission" date="2017-01" db="EMBL/GenBank/DDBJ databases">
        <title>A new Hymenobacter.</title>
        <authorList>
            <person name="Liang Y."/>
            <person name="Feng F."/>
        </authorList>
    </citation>
    <scope>NUCLEOTIDE SEQUENCE [LARGE SCALE GENOMIC DNA]</scope>
    <source>
        <strain evidence="2">MIMBbqt21</strain>
    </source>
</reference>
<evidence type="ECO:0000313" key="2">
    <source>
        <dbReference type="EMBL" id="OUJ70284.1"/>
    </source>
</evidence>
<organism evidence="2 3">
    <name type="scientific">Hymenobacter crusticola</name>
    <dbReference type="NCBI Taxonomy" id="1770526"/>
    <lineage>
        <taxon>Bacteria</taxon>
        <taxon>Pseudomonadati</taxon>
        <taxon>Bacteroidota</taxon>
        <taxon>Cytophagia</taxon>
        <taxon>Cytophagales</taxon>
        <taxon>Hymenobacteraceae</taxon>
        <taxon>Hymenobacter</taxon>
    </lineage>
</organism>
<dbReference type="Proteomes" id="UP000194873">
    <property type="component" value="Unassembled WGS sequence"/>
</dbReference>
<evidence type="ECO:0000256" key="1">
    <source>
        <dbReference type="SAM" id="Phobius"/>
    </source>
</evidence>
<feature type="transmembrane region" description="Helical" evidence="1">
    <location>
        <begin position="35"/>
        <end position="59"/>
    </location>
</feature>
<dbReference type="AlphaFoldDB" id="A0A243W715"/>
<gene>
    <name evidence="2" type="ORF">BXP70_24630</name>
</gene>
<accession>A0A243W715</accession>
<dbReference type="EMBL" id="MTSE01000024">
    <property type="protein sequence ID" value="OUJ70284.1"/>
    <property type="molecule type" value="Genomic_DNA"/>
</dbReference>
<keyword evidence="1" id="KW-0812">Transmembrane</keyword>
<protein>
    <submittedName>
        <fullName evidence="2">Uncharacterized protein</fullName>
    </submittedName>
</protein>
<comment type="caution">
    <text evidence="2">The sequence shown here is derived from an EMBL/GenBank/DDBJ whole genome shotgun (WGS) entry which is preliminary data.</text>
</comment>
<proteinExistence type="predicted"/>
<keyword evidence="1" id="KW-1133">Transmembrane helix</keyword>
<dbReference type="RefSeq" id="WP_086596780.1">
    <property type="nucleotide sequence ID" value="NZ_MTSE01000024.1"/>
</dbReference>
<keyword evidence="3" id="KW-1185">Reference proteome</keyword>
<name>A0A243W715_9BACT</name>